<keyword evidence="1" id="KW-0472">Membrane</keyword>
<evidence type="ECO:0000313" key="3">
    <source>
        <dbReference type="Proteomes" id="UP000823913"/>
    </source>
</evidence>
<sequence>MATQLSGGEAVIKSWDYGISKSNVKTTANLTVTNRRIISERSSKKAFERFEVPLKYVKNVSGELTSPKARILVIILGIILIPVIIGIVILVKEYKRCHQARFLLNIYTKDPEGNTLTIGMSSYKAKKTGFFARLFSGKKVPKIKVDRAKAQEIIEQLGSIIMNYQNNN</sequence>
<keyword evidence="1" id="KW-0812">Transmembrane</keyword>
<dbReference type="Proteomes" id="UP000823913">
    <property type="component" value="Unassembled WGS sequence"/>
</dbReference>
<gene>
    <name evidence="2" type="ORF">IAB94_01010</name>
</gene>
<name>A0A9D1E5I9_9FIRM</name>
<evidence type="ECO:0000256" key="1">
    <source>
        <dbReference type="SAM" id="Phobius"/>
    </source>
</evidence>
<comment type="caution">
    <text evidence="2">The sequence shown here is derived from an EMBL/GenBank/DDBJ whole genome shotgun (WGS) entry which is preliminary data.</text>
</comment>
<evidence type="ECO:0000313" key="2">
    <source>
        <dbReference type="EMBL" id="HIR66609.1"/>
    </source>
</evidence>
<proteinExistence type="predicted"/>
<reference evidence="2" key="1">
    <citation type="submission" date="2020-10" db="EMBL/GenBank/DDBJ databases">
        <authorList>
            <person name="Gilroy R."/>
        </authorList>
    </citation>
    <scope>NUCLEOTIDE SEQUENCE</scope>
    <source>
        <strain evidence="2">ChiW16-3235</strain>
    </source>
</reference>
<reference evidence="2" key="2">
    <citation type="journal article" date="2021" name="PeerJ">
        <title>Extensive microbial diversity within the chicken gut microbiome revealed by metagenomics and culture.</title>
        <authorList>
            <person name="Gilroy R."/>
            <person name="Ravi A."/>
            <person name="Getino M."/>
            <person name="Pursley I."/>
            <person name="Horton D.L."/>
            <person name="Alikhan N.F."/>
            <person name="Baker D."/>
            <person name="Gharbi K."/>
            <person name="Hall N."/>
            <person name="Watson M."/>
            <person name="Adriaenssens E.M."/>
            <person name="Foster-Nyarko E."/>
            <person name="Jarju S."/>
            <person name="Secka A."/>
            <person name="Antonio M."/>
            <person name="Oren A."/>
            <person name="Chaudhuri R.R."/>
            <person name="La Ragione R."/>
            <person name="Hildebrand F."/>
            <person name="Pallen M.J."/>
        </authorList>
    </citation>
    <scope>NUCLEOTIDE SEQUENCE</scope>
    <source>
        <strain evidence="2">ChiW16-3235</strain>
    </source>
</reference>
<feature type="transmembrane region" description="Helical" evidence="1">
    <location>
        <begin position="71"/>
        <end position="91"/>
    </location>
</feature>
<dbReference type="AlphaFoldDB" id="A0A9D1E5I9"/>
<organism evidence="2 3">
    <name type="scientific">Candidatus Coproplasma avicola</name>
    <dbReference type="NCBI Taxonomy" id="2840744"/>
    <lineage>
        <taxon>Bacteria</taxon>
        <taxon>Bacillati</taxon>
        <taxon>Bacillota</taxon>
        <taxon>Clostridia</taxon>
        <taxon>Eubacteriales</taxon>
        <taxon>Candidatus Coproplasma</taxon>
    </lineage>
</organism>
<accession>A0A9D1E5I9</accession>
<protein>
    <submittedName>
        <fullName evidence="2">Uncharacterized protein</fullName>
    </submittedName>
</protein>
<keyword evidence="1" id="KW-1133">Transmembrane helix</keyword>
<dbReference type="EMBL" id="DVHK01000022">
    <property type="protein sequence ID" value="HIR66609.1"/>
    <property type="molecule type" value="Genomic_DNA"/>
</dbReference>